<keyword evidence="6 7" id="KW-0472">Membrane</keyword>
<keyword evidence="4 7" id="KW-0812">Transmembrane</keyword>
<dbReference type="PANTHER" id="PTHR42718">
    <property type="entry name" value="MAJOR FACILITATOR SUPERFAMILY MULTIDRUG TRANSPORTER MFSC"/>
    <property type="match status" value="1"/>
</dbReference>
<dbReference type="RefSeq" id="WP_344451030.1">
    <property type="nucleotide sequence ID" value="NZ_BAAATZ010000012.1"/>
</dbReference>
<dbReference type="PRINTS" id="PR01036">
    <property type="entry name" value="TCRTETB"/>
</dbReference>
<dbReference type="InterPro" id="IPR020846">
    <property type="entry name" value="MFS_dom"/>
</dbReference>
<feature type="transmembrane region" description="Helical" evidence="7">
    <location>
        <begin position="305"/>
        <end position="323"/>
    </location>
</feature>
<sequence>MTSPLSRWRGNPWAILLTLALGFFMTLLDLTIVNIAIPSMIDRLDASLDEVLWVVSGYTLVLAVLLITAGRLGDLRGQRRMFMLGVAVFTAASLLCGLAQEPWQLIAARVVQGLGAALLMPQTMALIVATFPPDRRGAAMGIWGGVAGLATIAGPTIGGVLVSLLDWRWIFFVNVPIGILVLVLAVSVIPDVRYSREHRLDLPGVVLATLALFFLAFGLTEGERYGWNGLIWGSFAASAVVLSLFVIQQKRRQGDEPLVPFSLLRQRNFTILSLVGMTVSIGMIGMFLPISLYLQSVLGYSPMKAGLVLAPCSVMSMLLAPAAGRLSDRIGGKHILLFGMLLYALGLAWLTLSLSLDAHWAVLVAPLLVAGLGIGCVFAPMATEAMREIPPTLAGSAAGVNNTIRQLGSVLGSAVAGAILQSQIVSSIRSEAVARSGELPEPLREDFVAGLSRAVEGGVELGAHHEVALEGAPPQVANLAEEVFGRAFIDAVQPTQAFAVAAILLGAAACLFVRSTRTGAAAPFEAPEPSAAPPA</sequence>
<evidence type="ECO:0000256" key="5">
    <source>
        <dbReference type="ARBA" id="ARBA00022989"/>
    </source>
</evidence>
<feature type="transmembrane region" description="Helical" evidence="7">
    <location>
        <begin position="51"/>
        <end position="69"/>
    </location>
</feature>
<evidence type="ECO:0000313" key="10">
    <source>
        <dbReference type="Proteomes" id="UP001501842"/>
    </source>
</evidence>
<feature type="transmembrane region" description="Helical" evidence="7">
    <location>
        <begin position="358"/>
        <end position="379"/>
    </location>
</feature>
<dbReference type="Pfam" id="PF07690">
    <property type="entry name" value="MFS_1"/>
    <property type="match status" value="1"/>
</dbReference>
<dbReference type="PROSITE" id="PS50850">
    <property type="entry name" value="MFS"/>
    <property type="match status" value="1"/>
</dbReference>
<dbReference type="InterPro" id="IPR004638">
    <property type="entry name" value="EmrB-like"/>
</dbReference>
<feature type="transmembrane region" description="Helical" evidence="7">
    <location>
        <begin position="225"/>
        <end position="247"/>
    </location>
</feature>
<keyword evidence="10" id="KW-1185">Reference proteome</keyword>
<evidence type="ECO:0000256" key="3">
    <source>
        <dbReference type="ARBA" id="ARBA00022475"/>
    </source>
</evidence>
<feature type="transmembrane region" description="Helical" evidence="7">
    <location>
        <begin position="169"/>
        <end position="188"/>
    </location>
</feature>
<evidence type="ECO:0000256" key="1">
    <source>
        <dbReference type="ARBA" id="ARBA00004651"/>
    </source>
</evidence>
<dbReference type="Gene3D" id="1.20.1250.20">
    <property type="entry name" value="MFS general substrate transporter like domains"/>
    <property type="match status" value="1"/>
</dbReference>
<dbReference type="EMBL" id="BAAATZ010000012">
    <property type="protein sequence ID" value="GAA2726787.1"/>
    <property type="molecule type" value="Genomic_DNA"/>
</dbReference>
<name>A0ABP6GSA4_9ACTN</name>
<dbReference type="SUPFAM" id="SSF103473">
    <property type="entry name" value="MFS general substrate transporter"/>
    <property type="match status" value="1"/>
</dbReference>
<feature type="transmembrane region" description="Helical" evidence="7">
    <location>
        <begin position="268"/>
        <end position="293"/>
    </location>
</feature>
<dbReference type="Gene3D" id="1.20.1720.10">
    <property type="entry name" value="Multidrug resistance protein D"/>
    <property type="match status" value="1"/>
</dbReference>
<organism evidence="9 10">
    <name type="scientific">Actinocorallia aurantiaca</name>
    <dbReference type="NCBI Taxonomy" id="46204"/>
    <lineage>
        <taxon>Bacteria</taxon>
        <taxon>Bacillati</taxon>
        <taxon>Actinomycetota</taxon>
        <taxon>Actinomycetes</taxon>
        <taxon>Streptosporangiales</taxon>
        <taxon>Thermomonosporaceae</taxon>
        <taxon>Actinocorallia</taxon>
    </lineage>
</organism>
<accession>A0ABP6GSA4</accession>
<evidence type="ECO:0000259" key="8">
    <source>
        <dbReference type="PROSITE" id="PS50850"/>
    </source>
</evidence>
<feature type="transmembrane region" description="Helical" evidence="7">
    <location>
        <begin position="106"/>
        <end position="129"/>
    </location>
</feature>
<dbReference type="InterPro" id="IPR036259">
    <property type="entry name" value="MFS_trans_sf"/>
</dbReference>
<feature type="transmembrane region" description="Helical" evidence="7">
    <location>
        <begin position="200"/>
        <end position="219"/>
    </location>
</feature>
<evidence type="ECO:0000313" key="9">
    <source>
        <dbReference type="EMBL" id="GAA2726787.1"/>
    </source>
</evidence>
<gene>
    <name evidence="9" type="ORF">GCM10010439_30500</name>
</gene>
<keyword evidence="2" id="KW-0813">Transport</keyword>
<protein>
    <submittedName>
        <fullName evidence="9">DHA2 family efflux MFS transporter permease subunit</fullName>
    </submittedName>
</protein>
<evidence type="ECO:0000256" key="2">
    <source>
        <dbReference type="ARBA" id="ARBA00022448"/>
    </source>
</evidence>
<evidence type="ECO:0000256" key="7">
    <source>
        <dbReference type="SAM" id="Phobius"/>
    </source>
</evidence>
<reference evidence="10" key="1">
    <citation type="journal article" date="2019" name="Int. J. Syst. Evol. Microbiol.">
        <title>The Global Catalogue of Microorganisms (GCM) 10K type strain sequencing project: providing services to taxonomists for standard genome sequencing and annotation.</title>
        <authorList>
            <consortium name="The Broad Institute Genomics Platform"/>
            <consortium name="The Broad Institute Genome Sequencing Center for Infectious Disease"/>
            <person name="Wu L."/>
            <person name="Ma J."/>
        </authorList>
    </citation>
    <scope>NUCLEOTIDE SEQUENCE [LARGE SCALE GENOMIC DNA]</scope>
    <source>
        <strain evidence="10">JCM 8201</strain>
    </source>
</reference>
<evidence type="ECO:0000256" key="4">
    <source>
        <dbReference type="ARBA" id="ARBA00022692"/>
    </source>
</evidence>
<feature type="domain" description="Major facilitator superfamily (MFS) profile" evidence="8">
    <location>
        <begin position="15"/>
        <end position="517"/>
    </location>
</feature>
<evidence type="ECO:0000256" key="6">
    <source>
        <dbReference type="ARBA" id="ARBA00023136"/>
    </source>
</evidence>
<feature type="transmembrane region" description="Helical" evidence="7">
    <location>
        <begin position="335"/>
        <end position="352"/>
    </location>
</feature>
<proteinExistence type="predicted"/>
<dbReference type="InterPro" id="IPR011701">
    <property type="entry name" value="MFS"/>
</dbReference>
<dbReference type="NCBIfam" id="TIGR00711">
    <property type="entry name" value="efflux_EmrB"/>
    <property type="match status" value="1"/>
</dbReference>
<feature type="transmembrane region" description="Helical" evidence="7">
    <location>
        <begin position="141"/>
        <end position="163"/>
    </location>
</feature>
<feature type="transmembrane region" description="Helical" evidence="7">
    <location>
        <begin position="81"/>
        <end position="100"/>
    </location>
</feature>
<feature type="transmembrane region" description="Helical" evidence="7">
    <location>
        <begin position="12"/>
        <end position="39"/>
    </location>
</feature>
<dbReference type="PANTHER" id="PTHR42718:SF46">
    <property type="entry name" value="BLR6921 PROTEIN"/>
    <property type="match status" value="1"/>
</dbReference>
<dbReference type="CDD" id="cd17321">
    <property type="entry name" value="MFS_MMR_MDR_like"/>
    <property type="match status" value="1"/>
</dbReference>
<comment type="caution">
    <text evidence="9">The sequence shown here is derived from an EMBL/GenBank/DDBJ whole genome shotgun (WGS) entry which is preliminary data.</text>
</comment>
<keyword evidence="5 7" id="KW-1133">Transmembrane helix</keyword>
<comment type="subcellular location">
    <subcellularLocation>
        <location evidence="1">Cell membrane</location>
        <topology evidence="1">Multi-pass membrane protein</topology>
    </subcellularLocation>
</comment>
<dbReference type="Proteomes" id="UP001501842">
    <property type="component" value="Unassembled WGS sequence"/>
</dbReference>
<keyword evidence="3" id="KW-1003">Cell membrane</keyword>